<evidence type="ECO:0000256" key="3">
    <source>
        <dbReference type="ARBA" id="ARBA00022692"/>
    </source>
</evidence>
<evidence type="ECO:0000256" key="4">
    <source>
        <dbReference type="ARBA" id="ARBA00022989"/>
    </source>
</evidence>
<dbReference type="Pfam" id="PF03899">
    <property type="entry name" value="ATP-synt_I"/>
    <property type="match status" value="1"/>
</dbReference>
<evidence type="ECO:0000256" key="5">
    <source>
        <dbReference type="ARBA" id="ARBA00023136"/>
    </source>
</evidence>
<keyword evidence="2" id="KW-1003">Cell membrane</keyword>
<dbReference type="InterPro" id="IPR005598">
    <property type="entry name" value="ATP_synth_I"/>
</dbReference>
<organism evidence="7 8">
    <name type="scientific">Candidatus Desulfatibia vada</name>
    <dbReference type="NCBI Taxonomy" id="2841696"/>
    <lineage>
        <taxon>Bacteria</taxon>
        <taxon>Pseudomonadati</taxon>
        <taxon>Thermodesulfobacteriota</taxon>
        <taxon>Desulfobacteria</taxon>
        <taxon>Desulfobacterales</taxon>
        <taxon>Desulfobacterales incertae sedis</taxon>
        <taxon>Candidatus Desulfatibia</taxon>
    </lineage>
</organism>
<keyword evidence="5 6" id="KW-0472">Membrane</keyword>
<evidence type="ECO:0000256" key="2">
    <source>
        <dbReference type="ARBA" id="ARBA00022475"/>
    </source>
</evidence>
<feature type="transmembrane region" description="Helical" evidence="6">
    <location>
        <begin position="75"/>
        <end position="94"/>
    </location>
</feature>
<dbReference type="EMBL" id="JACNIG010000124">
    <property type="protein sequence ID" value="MBC8431246.1"/>
    <property type="molecule type" value="Genomic_DNA"/>
</dbReference>
<evidence type="ECO:0000256" key="1">
    <source>
        <dbReference type="ARBA" id="ARBA00004651"/>
    </source>
</evidence>
<evidence type="ECO:0000256" key="6">
    <source>
        <dbReference type="SAM" id="Phobius"/>
    </source>
</evidence>
<dbReference type="Proteomes" id="UP000605201">
    <property type="component" value="Unassembled WGS sequence"/>
</dbReference>
<feature type="transmembrane region" description="Helical" evidence="6">
    <location>
        <begin position="37"/>
        <end position="54"/>
    </location>
</feature>
<reference evidence="7 8" key="1">
    <citation type="submission" date="2020-08" db="EMBL/GenBank/DDBJ databases">
        <title>Bridging the membrane lipid divide: bacteria of the FCB group superphylum have the potential to synthesize archaeal ether lipids.</title>
        <authorList>
            <person name="Villanueva L."/>
            <person name="Von Meijenfeldt F.A.B."/>
            <person name="Westbye A.B."/>
            <person name="Yadav S."/>
            <person name="Hopmans E.C."/>
            <person name="Dutilh B.E."/>
            <person name="Sinninghe Damste J.S."/>
        </authorList>
    </citation>
    <scope>NUCLEOTIDE SEQUENCE [LARGE SCALE GENOMIC DNA]</scope>
    <source>
        <strain evidence="7">NIOZ-UU17</strain>
    </source>
</reference>
<comment type="caution">
    <text evidence="7">The sequence shown here is derived from an EMBL/GenBank/DDBJ whole genome shotgun (WGS) entry which is preliminary data.</text>
</comment>
<keyword evidence="4 6" id="KW-1133">Transmembrane helix</keyword>
<proteinExistence type="predicted"/>
<evidence type="ECO:0000313" key="7">
    <source>
        <dbReference type="EMBL" id="MBC8431246.1"/>
    </source>
</evidence>
<sequence>MEIQQRILKFVTRANWILLFAASILGFALLTPDVARGILFGGLIVTVNFHLLSRTLKTALAPPHLSSLSSVLAKYYLRFIVSGFIIFVLISGHYVDPFGLFIGLSVVVVSITIATTCELKHHIFKEAT</sequence>
<dbReference type="AlphaFoldDB" id="A0A8J6NZG7"/>
<feature type="transmembrane region" description="Helical" evidence="6">
    <location>
        <begin position="100"/>
        <end position="119"/>
    </location>
</feature>
<evidence type="ECO:0000313" key="8">
    <source>
        <dbReference type="Proteomes" id="UP000605201"/>
    </source>
</evidence>
<feature type="transmembrane region" description="Helical" evidence="6">
    <location>
        <begin position="12"/>
        <end position="31"/>
    </location>
</feature>
<gene>
    <name evidence="7" type="ORF">H8D96_04945</name>
</gene>
<name>A0A8J6NZG7_9BACT</name>
<keyword evidence="3 6" id="KW-0812">Transmembrane</keyword>
<dbReference type="GO" id="GO:0005886">
    <property type="term" value="C:plasma membrane"/>
    <property type="evidence" value="ECO:0007669"/>
    <property type="project" value="UniProtKB-SubCell"/>
</dbReference>
<protein>
    <submittedName>
        <fullName evidence="7">ATP synthase subunit I</fullName>
    </submittedName>
</protein>
<comment type="subcellular location">
    <subcellularLocation>
        <location evidence="1">Cell membrane</location>
        <topology evidence="1">Multi-pass membrane protein</topology>
    </subcellularLocation>
</comment>
<accession>A0A8J6NZG7</accession>